<dbReference type="RefSeq" id="WP_204395641.1">
    <property type="nucleotide sequence ID" value="NZ_JAFBBW010000001.1"/>
</dbReference>
<evidence type="ECO:0000256" key="1">
    <source>
        <dbReference type="SAM" id="MobiDB-lite"/>
    </source>
</evidence>
<protein>
    <recommendedName>
        <fullName evidence="4">Hsp20/alpha crystallin family protein</fullName>
    </recommendedName>
</protein>
<reference evidence="3" key="1">
    <citation type="journal article" date="2019" name="Int. J. Syst. Evol. Microbiol.">
        <title>The Global Catalogue of Microorganisms (GCM) 10K type strain sequencing project: providing services to taxonomists for standard genome sequencing and annotation.</title>
        <authorList>
            <consortium name="The Broad Institute Genomics Platform"/>
            <consortium name="The Broad Institute Genome Sequencing Center for Infectious Disease"/>
            <person name="Wu L."/>
            <person name="Ma J."/>
        </authorList>
    </citation>
    <scope>NUCLEOTIDE SEQUENCE [LARGE SCALE GENOMIC DNA]</scope>
    <source>
        <strain evidence="3">CGMCC 1.12192</strain>
    </source>
</reference>
<dbReference type="Proteomes" id="UP001595960">
    <property type="component" value="Unassembled WGS sequence"/>
</dbReference>
<sequence>MRAITPSDAFDLITSTGLSVEVMSSDSMSVAGRHARLYVRQTPPSPASVRADDRHEGLRLYVVPQLTDSLRRLPAEDERIAIAAVRDGLLVLGGKEYHAPSEASDVSSSAPLRRVPWGR</sequence>
<evidence type="ECO:0000313" key="3">
    <source>
        <dbReference type="Proteomes" id="UP001595960"/>
    </source>
</evidence>
<evidence type="ECO:0000313" key="2">
    <source>
        <dbReference type="EMBL" id="MFC4827593.1"/>
    </source>
</evidence>
<keyword evidence="3" id="KW-1185">Reference proteome</keyword>
<gene>
    <name evidence="2" type="ORF">ACFPER_02255</name>
</gene>
<comment type="caution">
    <text evidence="2">The sequence shown here is derived from an EMBL/GenBank/DDBJ whole genome shotgun (WGS) entry which is preliminary data.</text>
</comment>
<evidence type="ECO:0008006" key="4">
    <source>
        <dbReference type="Google" id="ProtNLM"/>
    </source>
</evidence>
<organism evidence="2 3">
    <name type="scientific">Agromyces aurantiacus</name>
    <dbReference type="NCBI Taxonomy" id="165814"/>
    <lineage>
        <taxon>Bacteria</taxon>
        <taxon>Bacillati</taxon>
        <taxon>Actinomycetota</taxon>
        <taxon>Actinomycetes</taxon>
        <taxon>Micrococcales</taxon>
        <taxon>Microbacteriaceae</taxon>
        <taxon>Agromyces</taxon>
    </lineage>
</organism>
<proteinExistence type="predicted"/>
<feature type="region of interest" description="Disordered" evidence="1">
    <location>
        <begin position="99"/>
        <end position="119"/>
    </location>
</feature>
<dbReference type="EMBL" id="JBHSJC010000001">
    <property type="protein sequence ID" value="MFC4827593.1"/>
    <property type="molecule type" value="Genomic_DNA"/>
</dbReference>
<accession>A0ABV9R2K8</accession>
<name>A0ABV9R2K8_9MICO</name>